<dbReference type="AlphaFoldDB" id="E7DPT9"/>
<gene>
    <name evidence="2" type="ORF">Nfla_4401</name>
</gene>
<dbReference type="Gene3D" id="3.10.620.30">
    <property type="match status" value="1"/>
</dbReference>
<evidence type="ECO:0000259" key="1">
    <source>
        <dbReference type="SMART" id="SM00460"/>
    </source>
</evidence>
<sequence length="265" mass="27994">MRIAIDHRTRYRFSQPQARIVQMLRMTPQDGQDQTVCNWHIGVDCDARLRETRDGFGNRVTMLYAAGPIDSIEVHVTGEVLTADGNGVVGGAWEPLPPILFLRGSERAMPTTEIAAFAAAVVGEDAIARLHALNMAVAARFPTHVAAQDAGRTAGEVFAGGSATPRDLAHVFIAAARSSGVPARYISGYRADGADSAPAPHAWAEAHVDGLGWIALDPSRGVSADDSYVRVAVGLDAATAAPVAGTRLGEGEEALDVELHVQRQG</sequence>
<protein>
    <recommendedName>
        <fullName evidence="1">Transglutaminase-like domain-containing protein</fullName>
    </recommendedName>
</protein>
<proteinExistence type="predicted"/>
<feature type="domain" description="Transglutaminase-like" evidence="1">
    <location>
        <begin position="157"/>
        <end position="220"/>
    </location>
</feature>
<name>E7DPT9_9NOSO</name>
<accession>E7DPT9</accession>
<dbReference type="SUPFAM" id="SSF54001">
    <property type="entry name" value="Cysteine proteinases"/>
    <property type="match status" value="1"/>
</dbReference>
<evidence type="ECO:0000313" key="2">
    <source>
        <dbReference type="EMBL" id="ADO19097.1"/>
    </source>
</evidence>
<dbReference type="InterPro" id="IPR002931">
    <property type="entry name" value="Transglutaminase-like"/>
</dbReference>
<reference evidence="2" key="1">
    <citation type="journal article" date="2011" name="Acta Physiol. Plant.">
        <title>An investigation on the genetic background of Nostoc flagelliforme by similarity analysis of its partial genomic DNA and phylogenetic comparison of deduced related species.</title>
        <authorList>
            <person name="Gao X."/>
            <person name="Liu K."/>
            <person name="Qiu B.S."/>
        </authorList>
    </citation>
    <scope>NUCLEOTIDE SEQUENCE</scope>
    <source>
        <strain evidence="2">Sunitezuoqi</strain>
    </source>
</reference>
<dbReference type="Pfam" id="PF01841">
    <property type="entry name" value="Transglut_core"/>
    <property type="match status" value="1"/>
</dbReference>
<dbReference type="PANTHER" id="PTHR33490">
    <property type="entry name" value="BLR5614 PROTEIN-RELATED"/>
    <property type="match status" value="1"/>
</dbReference>
<organism evidence="2">
    <name type="scientific">Nostoc flagelliforme str. Sunitezuoqi</name>
    <dbReference type="NCBI Taxonomy" id="676037"/>
    <lineage>
        <taxon>Bacteria</taxon>
        <taxon>Bacillati</taxon>
        <taxon>Cyanobacteriota</taxon>
        <taxon>Cyanophyceae</taxon>
        <taxon>Nostocales</taxon>
        <taxon>Nostocaceae</taxon>
        <taxon>Nostoc</taxon>
    </lineage>
</organism>
<dbReference type="EMBL" id="HQ291116">
    <property type="protein sequence ID" value="ADO19097.1"/>
    <property type="molecule type" value="Genomic_DNA"/>
</dbReference>
<dbReference type="PANTHER" id="PTHR33490:SF6">
    <property type="entry name" value="SLL1049 PROTEIN"/>
    <property type="match status" value="1"/>
</dbReference>
<dbReference type="SMART" id="SM00460">
    <property type="entry name" value="TGc"/>
    <property type="match status" value="1"/>
</dbReference>
<dbReference type="Pfam" id="PF08379">
    <property type="entry name" value="Bact_transglu_N"/>
    <property type="match status" value="1"/>
</dbReference>
<dbReference type="InterPro" id="IPR013589">
    <property type="entry name" value="Bac_transglu_N"/>
</dbReference>
<dbReference type="InterPro" id="IPR038765">
    <property type="entry name" value="Papain-like_cys_pep_sf"/>
</dbReference>